<feature type="transmembrane region" description="Helical" evidence="1">
    <location>
        <begin position="278"/>
        <end position="296"/>
    </location>
</feature>
<organism evidence="2 3">
    <name type="scientific">Mycena pura</name>
    <dbReference type="NCBI Taxonomy" id="153505"/>
    <lineage>
        <taxon>Eukaryota</taxon>
        <taxon>Fungi</taxon>
        <taxon>Dikarya</taxon>
        <taxon>Basidiomycota</taxon>
        <taxon>Agaricomycotina</taxon>
        <taxon>Agaricomycetes</taxon>
        <taxon>Agaricomycetidae</taxon>
        <taxon>Agaricales</taxon>
        <taxon>Marasmiineae</taxon>
        <taxon>Mycenaceae</taxon>
        <taxon>Mycena</taxon>
    </lineage>
</organism>
<evidence type="ECO:0000313" key="2">
    <source>
        <dbReference type="EMBL" id="KAJ7196966.1"/>
    </source>
</evidence>
<accession>A0AAD6UXM7</accession>
<keyword evidence="1" id="KW-1133">Transmembrane helix</keyword>
<dbReference type="Proteomes" id="UP001219525">
    <property type="component" value="Unassembled WGS sequence"/>
</dbReference>
<proteinExistence type="predicted"/>
<feature type="transmembrane region" description="Helical" evidence="1">
    <location>
        <begin position="302"/>
        <end position="324"/>
    </location>
</feature>
<keyword evidence="1" id="KW-0812">Transmembrane</keyword>
<evidence type="ECO:0000256" key="1">
    <source>
        <dbReference type="SAM" id="Phobius"/>
    </source>
</evidence>
<keyword evidence="1" id="KW-0472">Membrane</keyword>
<protein>
    <submittedName>
        <fullName evidence="2">Uncharacterized protein</fullName>
    </submittedName>
</protein>
<evidence type="ECO:0000313" key="3">
    <source>
        <dbReference type="Proteomes" id="UP001219525"/>
    </source>
</evidence>
<dbReference type="EMBL" id="JARJCW010000080">
    <property type="protein sequence ID" value="KAJ7196966.1"/>
    <property type="molecule type" value="Genomic_DNA"/>
</dbReference>
<sequence>MIRSAQSVSASDVERARMNLKLEAVLADPGSVPNGSLAIEDLCTWIERAPATVQDARVTDLTWWEAKAGLRHQFVILCVRMRECASDDSEAVRYLKLERVGKAVLGTKRLAIDIATMAVENEAADVAFVEQNRLFCALLSEAQSVMVPLGAEVTPAFQDFLDHKWRGPPLTLKNLGHYLSVIIAEEPLYNLTSANCFWLARQLTHVVAQRHYSFPFIAISDAPPEIIFAFSNWMRGFLILDAASKELYKIHDPSSIGLFFRFLRLQEKVNGLLMVRRLILILAVLSTCGVVGAYIYGWITGFILVMVLFVVMPVGLGYCALIWVQSAATIRIHRQKCALLKIFLAEDPAGSRRHIFAPKSIPRIKTGWLTASVSPGPRSLPARWERDEQIYSREREAYEAAWKKMCTAQTLQALPRLVMEAPRRRMLSASDIRDY</sequence>
<dbReference type="AlphaFoldDB" id="A0AAD6UXM7"/>
<gene>
    <name evidence="2" type="ORF">GGX14DRAFT_402878</name>
</gene>
<reference evidence="2" key="1">
    <citation type="submission" date="2023-03" db="EMBL/GenBank/DDBJ databases">
        <title>Massive genome expansion in bonnet fungi (Mycena s.s.) driven by repeated elements and novel gene families across ecological guilds.</title>
        <authorList>
            <consortium name="Lawrence Berkeley National Laboratory"/>
            <person name="Harder C.B."/>
            <person name="Miyauchi S."/>
            <person name="Viragh M."/>
            <person name="Kuo A."/>
            <person name="Thoen E."/>
            <person name="Andreopoulos B."/>
            <person name="Lu D."/>
            <person name="Skrede I."/>
            <person name="Drula E."/>
            <person name="Henrissat B."/>
            <person name="Morin E."/>
            <person name="Kohler A."/>
            <person name="Barry K."/>
            <person name="LaButti K."/>
            <person name="Morin E."/>
            <person name="Salamov A."/>
            <person name="Lipzen A."/>
            <person name="Mereny Z."/>
            <person name="Hegedus B."/>
            <person name="Baldrian P."/>
            <person name="Stursova M."/>
            <person name="Weitz H."/>
            <person name="Taylor A."/>
            <person name="Grigoriev I.V."/>
            <person name="Nagy L.G."/>
            <person name="Martin F."/>
            <person name="Kauserud H."/>
        </authorList>
    </citation>
    <scope>NUCLEOTIDE SEQUENCE</scope>
    <source>
        <strain evidence="2">9144</strain>
    </source>
</reference>
<comment type="caution">
    <text evidence="2">The sequence shown here is derived from an EMBL/GenBank/DDBJ whole genome shotgun (WGS) entry which is preliminary data.</text>
</comment>
<name>A0AAD6UXM7_9AGAR</name>
<keyword evidence="3" id="KW-1185">Reference proteome</keyword>